<dbReference type="PANTHER" id="PTHR46288:SF27">
    <property type="entry name" value="CYSTEINE_HISTIDINE-RICH C1 DOMAIN FAMILY PROTEIN"/>
    <property type="match status" value="1"/>
</dbReference>
<dbReference type="AlphaFoldDB" id="A0A067FN64"/>
<feature type="domain" description="DC1" evidence="2">
    <location>
        <begin position="224"/>
        <end position="267"/>
    </location>
</feature>
<dbReference type="PANTHER" id="PTHR46288">
    <property type="entry name" value="PHORBOL-ESTER/DAG-TYPE DOMAIN-CONTAINING PROTEIN"/>
    <property type="match status" value="1"/>
</dbReference>
<reference evidence="3 4" key="1">
    <citation type="submission" date="2014-04" db="EMBL/GenBank/DDBJ databases">
        <authorList>
            <consortium name="International Citrus Genome Consortium"/>
            <person name="Gmitter F."/>
            <person name="Chen C."/>
            <person name="Farmerie W."/>
            <person name="Harkins T."/>
            <person name="Desany B."/>
            <person name="Mohiuddin M."/>
            <person name="Kodira C."/>
            <person name="Borodovsky M."/>
            <person name="Lomsadze A."/>
            <person name="Burns P."/>
            <person name="Jenkins J."/>
            <person name="Prochnik S."/>
            <person name="Shu S."/>
            <person name="Chapman J."/>
            <person name="Pitluck S."/>
            <person name="Schmutz J."/>
            <person name="Rokhsar D."/>
        </authorList>
    </citation>
    <scope>NUCLEOTIDE SEQUENCE</scope>
</reference>
<feature type="domain" description="DC1" evidence="2">
    <location>
        <begin position="104"/>
        <end position="152"/>
    </location>
</feature>
<feature type="non-terminal residue" evidence="3">
    <location>
        <position position="513"/>
    </location>
</feature>
<dbReference type="EMBL" id="KK784905">
    <property type="protein sequence ID" value="KDO64872.1"/>
    <property type="molecule type" value="Genomic_DNA"/>
</dbReference>
<feature type="domain" description="DC1" evidence="2">
    <location>
        <begin position="49"/>
        <end position="93"/>
    </location>
</feature>
<dbReference type="SUPFAM" id="SSF57889">
    <property type="entry name" value="Cysteine-rich domain"/>
    <property type="match status" value="5"/>
</dbReference>
<protein>
    <recommendedName>
        <fullName evidence="2">DC1 domain-containing protein</fullName>
    </recommendedName>
</protein>
<gene>
    <name evidence="3" type="ORF">CISIN_1g036302mg</name>
</gene>
<evidence type="ECO:0000259" key="2">
    <source>
        <dbReference type="Pfam" id="PF03107"/>
    </source>
</evidence>
<organism evidence="3 4">
    <name type="scientific">Citrus sinensis</name>
    <name type="common">Sweet orange</name>
    <name type="synonym">Citrus aurantium var. sinensis</name>
    <dbReference type="NCBI Taxonomy" id="2711"/>
    <lineage>
        <taxon>Eukaryota</taxon>
        <taxon>Viridiplantae</taxon>
        <taxon>Streptophyta</taxon>
        <taxon>Embryophyta</taxon>
        <taxon>Tracheophyta</taxon>
        <taxon>Spermatophyta</taxon>
        <taxon>Magnoliopsida</taxon>
        <taxon>eudicotyledons</taxon>
        <taxon>Gunneridae</taxon>
        <taxon>Pentapetalae</taxon>
        <taxon>rosids</taxon>
        <taxon>malvids</taxon>
        <taxon>Sapindales</taxon>
        <taxon>Rutaceae</taxon>
        <taxon>Aurantioideae</taxon>
        <taxon>Citrus</taxon>
    </lineage>
</organism>
<feature type="domain" description="DC1" evidence="2">
    <location>
        <begin position="298"/>
        <end position="347"/>
    </location>
</feature>
<dbReference type="InterPro" id="IPR004146">
    <property type="entry name" value="DC1"/>
</dbReference>
<keyword evidence="4" id="KW-1185">Reference proteome</keyword>
<sequence length="513" mass="58518">MMIKPSDQKKEKQIYEFCCEECSFEIGYGSAAMLMQCQEGNQEHIKHICHEHPLTLIMMKEDYGPCKLCDVIIRGPTYGYGCTPCEFYAHKSCFELPHQVRHHFHPSHFLVLETKRFDSENIPYCQACGSLCRGFRYQCSAYCAFSLHIECATLAPNIKYIGHTQHLVIRIDHVDMDISSQGRGWACNACGFDIDHQVAAPFLRCVECDLNFHEECDTELIKHFSHPHPLVLCDNEEEETNDDKVCYACNKLIQAGPAAYICSCNFTSPNAYYLRCVKCDFNIHLWCIPLPETIKHESHHHSLILADKLANDDYEDEVCDICEEQRDRRECAYYCAECDFVAEFSCVRSLVLVCLKENCRDVPLRVVSKEAGLTIEDLFESLTEEEIKKIDDICMDIDKEMEQVSGTLSLSSSVINTSDFSEKAPNYYSDETLLQLMVTLHRSYNSVSSLGWDYDGVDEQKVVNVGGYKISKKLAPILEKLLSKYGDLADYALSLSSGLKNDFVIRLCEVVQS</sequence>
<dbReference type="InterPro" id="IPR046349">
    <property type="entry name" value="C1-like_sf"/>
</dbReference>
<evidence type="ECO:0000313" key="4">
    <source>
        <dbReference type="Proteomes" id="UP000027120"/>
    </source>
</evidence>
<evidence type="ECO:0000313" key="3">
    <source>
        <dbReference type="EMBL" id="KDO64872.1"/>
    </source>
</evidence>
<dbReference type="Proteomes" id="UP000027120">
    <property type="component" value="Unassembled WGS sequence"/>
</dbReference>
<accession>A0A067FN64</accession>
<proteinExistence type="predicted"/>
<keyword evidence="1" id="KW-0677">Repeat</keyword>
<evidence type="ECO:0000256" key="1">
    <source>
        <dbReference type="ARBA" id="ARBA00022737"/>
    </source>
</evidence>
<dbReference type="Pfam" id="PF03107">
    <property type="entry name" value="C1_2"/>
    <property type="match status" value="4"/>
</dbReference>
<name>A0A067FN64_CITSI</name>